<dbReference type="GO" id="GO:0030488">
    <property type="term" value="P:tRNA methylation"/>
    <property type="evidence" value="ECO:0007669"/>
    <property type="project" value="TreeGrafter"/>
</dbReference>
<dbReference type="GO" id="GO:0003824">
    <property type="term" value="F:catalytic activity"/>
    <property type="evidence" value="ECO:0007669"/>
    <property type="project" value="InterPro"/>
</dbReference>
<evidence type="ECO:0000256" key="3">
    <source>
        <dbReference type="ARBA" id="ARBA00022552"/>
    </source>
</evidence>
<dbReference type="PANTHER" id="PTHR30544:SF5">
    <property type="entry name" value="RADICAL SAM CORE DOMAIN-CONTAINING PROTEIN"/>
    <property type="match status" value="1"/>
</dbReference>
<dbReference type="Gene3D" id="1.10.150.530">
    <property type="match status" value="1"/>
</dbReference>
<feature type="domain" description="Radical SAM core" evidence="8">
    <location>
        <begin position="108"/>
        <end position="240"/>
    </location>
</feature>
<keyword evidence="7" id="KW-0411">Iron-sulfur</keyword>
<gene>
    <name evidence="9" type="ORF">METZ01_LOCUS182408</name>
</gene>
<dbReference type="InterPro" id="IPR013785">
    <property type="entry name" value="Aldolase_TIM"/>
</dbReference>
<evidence type="ECO:0000259" key="8">
    <source>
        <dbReference type="PROSITE" id="PS51918"/>
    </source>
</evidence>
<protein>
    <recommendedName>
        <fullName evidence="8">Radical SAM core domain-containing protein</fullName>
    </recommendedName>
</protein>
<keyword evidence="6" id="KW-0408">Iron</keyword>
<dbReference type="SFLD" id="SFLDS00029">
    <property type="entry name" value="Radical_SAM"/>
    <property type="match status" value="1"/>
</dbReference>
<dbReference type="GO" id="GO:0070475">
    <property type="term" value="P:rRNA base methylation"/>
    <property type="evidence" value="ECO:0007669"/>
    <property type="project" value="TreeGrafter"/>
</dbReference>
<evidence type="ECO:0000256" key="5">
    <source>
        <dbReference type="ARBA" id="ARBA00022723"/>
    </source>
</evidence>
<dbReference type="EMBL" id="UINC01036101">
    <property type="protein sequence ID" value="SVB29554.1"/>
    <property type="molecule type" value="Genomic_DNA"/>
</dbReference>
<comment type="cofactor">
    <cofactor evidence="1">
        <name>[4Fe-4S] cluster</name>
        <dbReference type="ChEBI" id="CHEBI:49883"/>
    </cofactor>
</comment>
<dbReference type="GO" id="GO:0046872">
    <property type="term" value="F:metal ion binding"/>
    <property type="evidence" value="ECO:0007669"/>
    <property type="project" value="UniProtKB-KW"/>
</dbReference>
<evidence type="ECO:0000256" key="6">
    <source>
        <dbReference type="ARBA" id="ARBA00023004"/>
    </source>
</evidence>
<evidence type="ECO:0000256" key="2">
    <source>
        <dbReference type="ARBA" id="ARBA00022485"/>
    </source>
</evidence>
<accession>A0A382CUR5</accession>
<proteinExistence type="predicted"/>
<dbReference type="InterPro" id="IPR040072">
    <property type="entry name" value="Methyltransferase_A"/>
</dbReference>
<dbReference type="Gene3D" id="3.20.20.70">
    <property type="entry name" value="Aldolase class I"/>
    <property type="match status" value="1"/>
</dbReference>
<reference evidence="9" key="1">
    <citation type="submission" date="2018-05" db="EMBL/GenBank/DDBJ databases">
        <authorList>
            <person name="Lanie J.A."/>
            <person name="Ng W.-L."/>
            <person name="Kazmierczak K.M."/>
            <person name="Andrzejewski T.M."/>
            <person name="Davidsen T.M."/>
            <person name="Wayne K.J."/>
            <person name="Tettelin H."/>
            <person name="Glass J.I."/>
            <person name="Rusch D."/>
            <person name="Podicherti R."/>
            <person name="Tsui H.-C.T."/>
            <person name="Winkler M.E."/>
        </authorList>
    </citation>
    <scope>NUCLEOTIDE SEQUENCE</scope>
</reference>
<dbReference type="SUPFAM" id="SSF102114">
    <property type="entry name" value="Radical SAM enzymes"/>
    <property type="match status" value="1"/>
</dbReference>
<organism evidence="9">
    <name type="scientific">marine metagenome</name>
    <dbReference type="NCBI Taxonomy" id="408172"/>
    <lineage>
        <taxon>unclassified sequences</taxon>
        <taxon>metagenomes</taxon>
        <taxon>ecological metagenomes</taxon>
    </lineage>
</organism>
<evidence type="ECO:0000256" key="7">
    <source>
        <dbReference type="ARBA" id="ARBA00023014"/>
    </source>
</evidence>
<dbReference type="Pfam" id="PF21016">
    <property type="entry name" value="RlmN_N"/>
    <property type="match status" value="1"/>
</dbReference>
<dbReference type="Pfam" id="PF04055">
    <property type="entry name" value="Radical_SAM"/>
    <property type="match status" value="1"/>
</dbReference>
<evidence type="ECO:0000313" key="9">
    <source>
        <dbReference type="EMBL" id="SVB29554.1"/>
    </source>
</evidence>
<keyword evidence="5" id="KW-0479">Metal-binding</keyword>
<keyword evidence="4" id="KW-0949">S-adenosyl-L-methionine</keyword>
<dbReference type="GO" id="GO:0051539">
    <property type="term" value="F:4 iron, 4 sulfur cluster binding"/>
    <property type="evidence" value="ECO:0007669"/>
    <property type="project" value="UniProtKB-KW"/>
</dbReference>
<dbReference type="AlphaFoldDB" id="A0A382CUR5"/>
<keyword evidence="3" id="KW-0698">rRNA processing</keyword>
<keyword evidence="2" id="KW-0004">4Fe-4S</keyword>
<dbReference type="InterPro" id="IPR058240">
    <property type="entry name" value="rSAM_sf"/>
</dbReference>
<feature type="non-terminal residue" evidence="9">
    <location>
        <position position="240"/>
    </location>
</feature>
<sequence>MSKVSSGSNIDLLSLTPEELRLSLEAHFLERGQPHYRVGQVESWLYDGLVVGFSEMTDLPLAERTALEDVFKIDQPVSKSVQLSQDRTVKHLWVLGDGELIESVLIPAGRRLTLCISSQAGCAMACTFCATGWGGFKRQLTAGEIVGQYRASQRWALEQEYGSITNVVFMGMGEPLANRRSLPASLTTLNKGYGIGARRITVSTVGFVPGIVALARRSEQFGLAFSLHSPVSELRAELVP</sequence>
<evidence type="ECO:0000256" key="4">
    <source>
        <dbReference type="ARBA" id="ARBA00022691"/>
    </source>
</evidence>
<dbReference type="InterPro" id="IPR007197">
    <property type="entry name" value="rSAM"/>
</dbReference>
<dbReference type="PANTHER" id="PTHR30544">
    <property type="entry name" value="23S RRNA METHYLTRANSFERASE"/>
    <property type="match status" value="1"/>
</dbReference>
<name>A0A382CUR5_9ZZZZ</name>
<dbReference type="PROSITE" id="PS51918">
    <property type="entry name" value="RADICAL_SAM"/>
    <property type="match status" value="1"/>
</dbReference>
<evidence type="ECO:0000256" key="1">
    <source>
        <dbReference type="ARBA" id="ARBA00001966"/>
    </source>
</evidence>
<dbReference type="InterPro" id="IPR048641">
    <property type="entry name" value="RlmN_N"/>
</dbReference>